<comment type="caution">
    <text evidence="5">The sequence shown here is derived from an EMBL/GenBank/DDBJ whole genome shotgun (WGS) entry which is preliminary data.</text>
</comment>
<dbReference type="Gene3D" id="3.40.50.720">
    <property type="entry name" value="NAD(P)-binding Rossmann-like Domain"/>
    <property type="match status" value="1"/>
</dbReference>
<dbReference type="PROSITE" id="PS00061">
    <property type="entry name" value="ADH_SHORT"/>
    <property type="match status" value="1"/>
</dbReference>
<evidence type="ECO:0008006" key="7">
    <source>
        <dbReference type="Google" id="ProtNLM"/>
    </source>
</evidence>
<evidence type="ECO:0000256" key="2">
    <source>
        <dbReference type="ARBA" id="ARBA00022857"/>
    </source>
</evidence>
<dbReference type="Proteomes" id="UP000237438">
    <property type="component" value="Unassembled WGS sequence"/>
</dbReference>
<keyword evidence="6" id="KW-1185">Reference proteome</keyword>
<dbReference type="PRINTS" id="PR00081">
    <property type="entry name" value="GDHRDH"/>
</dbReference>
<dbReference type="GO" id="GO:0019433">
    <property type="term" value="P:triglyceride catabolic process"/>
    <property type="evidence" value="ECO:0007669"/>
    <property type="project" value="TreeGrafter"/>
</dbReference>
<evidence type="ECO:0000256" key="4">
    <source>
        <dbReference type="RuleBase" id="RU000363"/>
    </source>
</evidence>
<dbReference type="AlphaFoldDB" id="A0A2S4PYB7"/>
<dbReference type="GO" id="GO:0005783">
    <property type="term" value="C:endoplasmic reticulum"/>
    <property type="evidence" value="ECO:0007669"/>
    <property type="project" value="TreeGrafter"/>
</dbReference>
<reference evidence="5 6" key="1">
    <citation type="submission" date="2017-10" db="EMBL/GenBank/DDBJ databases">
        <title>Development of genomic resources for the powdery mildew, Erysiphe pulchra.</title>
        <authorList>
            <person name="Wadl P.A."/>
            <person name="Mack B.M."/>
            <person name="Moore G."/>
            <person name="Beltz S.B."/>
        </authorList>
    </citation>
    <scope>NUCLEOTIDE SEQUENCE [LARGE SCALE GENOMIC DNA]</scope>
    <source>
        <strain evidence="5">Cflorida</strain>
    </source>
</reference>
<dbReference type="PRINTS" id="PR00080">
    <property type="entry name" value="SDRFAMILY"/>
</dbReference>
<accession>A0A2S4PYB7</accession>
<dbReference type="GO" id="GO:0000140">
    <property type="term" value="F:acylglycerone-phosphate reductase (NADP+) activity"/>
    <property type="evidence" value="ECO:0007669"/>
    <property type="project" value="TreeGrafter"/>
</dbReference>
<dbReference type="InterPro" id="IPR036291">
    <property type="entry name" value="NAD(P)-bd_dom_sf"/>
</dbReference>
<sequence length="346" mass="38554">MHPDQPNPAKNLRLPPGFQQALDFLVDERELCWPSKGRSSESKISHGTQYLDPVASSPFDSECEGDDQDQNHLRADVGSLTGLRLHVVATARNKESIADLEKLGLSILELDVTNPQSISTALSSVRDITNGHLDILVNNAGRICIMPGVEIDMDDARQTFETNFFGVVAVTQAFVPLLINARGLILNIGSVAAIVPLAFGSIYNASKAALHAYSQTLRLELEPFDVKVMVVITGGVQSFIGRKYKSSLGQNSLYLDIKESCDQRLKISQENPMPTKEYAREVVKAALKGPKAPKWLWKGSNAWIIWLYSRLFGTWWFDRTIPQRLGLTKLCKLVRERRQNSHKKSI</sequence>
<evidence type="ECO:0000256" key="1">
    <source>
        <dbReference type="ARBA" id="ARBA00006484"/>
    </source>
</evidence>
<dbReference type="PANTHER" id="PTHR44169:SF6">
    <property type="entry name" value="NADPH-DEPENDENT 1-ACYLDIHYDROXYACETONE PHOSPHATE REDUCTASE"/>
    <property type="match status" value="1"/>
</dbReference>
<dbReference type="InterPro" id="IPR020904">
    <property type="entry name" value="Sc_DH/Rdtase_CS"/>
</dbReference>
<dbReference type="GO" id="GO:0004806">
    <property type="term" value="F:triacylglycerol lipase activity"/>
    <property type="evidence" value="ECO:0007669"/>
    <property type="project" value="TreeGrafter"/>
</dbReference>
<dbReference type="CDD" id="cd05374">
    <property type="entry name" value="17beta-HSD-like_SDR_c"/>
    <property type="match status" value="1"/>
</dbReference>
<dbReference type="SUPFAM" id="SSF51735">
    <property type="entry name" value="NAD(P)-binding Rossmann-fold domains"/>
    <property type="match status" value="1"/>
</dbReference>
<gene>
    <name evidence="5" type="ORF">EPUL_002883</name>
</gene>
<dbReference type="OrthoDB" id="2102561at2759"/>
<dbReference type="GO" id="GO:0006654">
    <property type="term" value="P:phosphatidic acid biosynthetic process"/>
    <property type="evidence" value="ECO:0007669"/>
    <property type="project" value="TreeGrafter"/>
</dbReference>
<evidence type="ECO:0000313" key="6">
    <source>
        <dbReference type="Proteomes" id="UP000237438"/>
    </source>
</evidence>
<dbReference type="GO" id="GO:0005811">
    <property type="term" value="C:lipid droplet"/>
    <property type="evidence" value="ECO:0007669"/>
    <property type="project" value="TreeGrafter"/>
</dbReference>
<evidence type="ECO:0000313" key="5">
    <source>
        <dbReference type="EMBL" id="POS87022.1"/>
    </source>
</evidence>
<proteinExistence type="inferred from homology"/>
<keyword evidence="3" id="KW-0560">Oxidoreductase</keyword>
<dbReference type="InterPro" id="IPR002347">
    <property type="entry name" value="SDR_fam"/>
</dbReference>
<organism evidence="5 6">
    <name type="scientific">Erysiphe pulchra</name>
    <dbReference type="NCBI Taxonomy" id="225359"/>
    <lineage>
        <taxon>Eukaryota</taxon>
        <taxon>Fungi</taxon>
        <taxon>Dikarya</taxon>
        <taxon>Ascomycota</taxon>
        <taxon>Pezizomycotina</taxon>
        <taxon>Leotiomycetes</taxon>
        <taxon>Erysiphales</taxon>
        <taxon>Erysiphaceae</taxon>
        <taxon>Erysiphe</taxon>
    </lineage>
</organism>
<dbReference type="STRING" id="225359.A0A2S4PYB7"/>
<name>A0A2S4PYB7_9PEZI</name>
<protein>
    <recommendedName>
        <fullName evidence="7">NAD(P)-binding protein</fullName>
    </recommendedName>
</protein>
<dbReference type="Pfam" id="PF00106">
    <property type="entry name" value="adh_short"/>
    <property type="match status" value="1"/>
</dbReference>
<comment type="similarity">
    <text evidence="1 4">Belongs to the short-chain dehydrogenases/reductases (SDR) family.</text>
</comment>
<evidence type="ECO:0000256" key="3">
    <source>
        <dbReference type="ARBA" id="ARBA00023002"/>
    </source>
</evidence>
<dbReference type="PANTHER" id="PTHR44169">
    <property type="entry name" value="NADPH-DEPENDENT 1-ACYLDIHYDROXYACETONE PHOSPHATE REDUCTASE"/>
    <property type="match status" value="1"/>
</dbReference>
<dbReference type="EMBL" id="PEDP01000205">
    <property type="protein sequence ID" value="POS87022.1"/>
    <property type="molecule type" value="Genomic_DNA"/>
</dbReference>
<keyword evidence="2" id="KW-0521">NADP</keyword>